<dbReference type="PANTHER" id="PTHR10859">
    <property type="entry name" value="GLYCOSYL TRANSFERASE"/>
    <property type="match status" value="1"/>
</dbReference>
<gene>
    <name evidence="2" type="ORF">SAMN04515674_103128</name>
</gene>
<evidence type="ECO:0000259" key="1">
    <source>
        <dbReference type="Pfam" id="PF00535"/>
    </source>
</evidence>
<keyword evidence="2" id="KW-0808">Transferase</keyword>
<proteinExistence type="predicted"/>
<dbReference type="RefSeq" id="WP_092014035.1">
    <property type="nucleotide sequence ID" value="NZ_FOXH01000003.1"/>
</dbReference>
<dbReference type="OrthoDB" id="952827at2"/>
<organism evidence="2 3">
    <name type="scientific">Pseudarcicella hirudinis</name>
    <dbReference type="NCBI Taxonomy" id="1079859"/>
    <lineage>
        <taxon>Bacteria</taxon>
        <taxon>Pseudomonadati</taxon>
        <taxon>Bacteroidota</taxon>
        <taxon>Cytophagia</taxon>
        <taxon>Cytophagales</taxon>
        <taxon>Flectobacillaceae</taxon>
        <taxon>Pseudarcicella</taxon>
    </lineage>
</organism>
<dbReference type="Pfam" id="PF00535">
    <property type="entry name" value="Glycos_transf_2"/>
    <property type="match status" value="1"/>
</dbReference>
<dbReference type="InterPro" id="IPR029044">
    <property type="entry name" value="Nucleotide-diphossugar_trans"/>
</dbReference>
<dbReference type="GO" id="GO:0016740">
    <property type="term" value="F:transferase activity"/>
    <property type="evidence" value="ECO:0007669"/>
    <property type="project" value="UniProtKB-KW"/>
</dbReference>
<keyword evidence="3" id="KW-1185">Reference proteome</keyword>
<evidence type="ECO:0000313" key="3">
    <source>
        <dbReference type="Proteomes" id="UP000199306"/>
    </source>
</evidence>
<dbReference type="AlphaFoldDB" id="A0A1I5QD58"/>
<dbReference type="EMBL" id="FOXH01000003">
    <property type="protein sequence ID" value="SFP44047.1"/>
    <property type="molecule type" value="Genomic_DNA"/>
</dbReference>
<feature type="domain" description="Glycosyltransferase 2-like" evidence="1">
    <location>
        <begin position="8"/>
        <end position="162"/>
    </location>
</feature>
<accession>A0A1I5QD58</accession>
<dbReference type="PANTHER" id="PTHR10859:SF91">
    <property type="entry name" value="DOLICHYL-PHOSPHATE BETA-GLUCOSYLTRANSFERASE"/>
    <property type="match status" value="1"/>
</dbReference>
<dbReference type="Proteomes" id="UP000199306">
    <property type="component" value="Unassembled WGS sequence"/>
</dbReference>
<dbReference type="GO" id="GO:0006487">
    <property type="term" value="P:protein N-linked glycosylation"/>
    <property type="evidence" value="ECO:0007669"/>
    <property type="project" value="TreeGrafter"/>
</dbReference>
<protein>
    <submittedName>
        <fullName evidence="2">Glycosyl transferase family 2</fullName>
    </submittedName>
</protein>
<dbReference type="InterPro" id="IPR001173">
    <property type="entry name" value="Glyco_trans_2-like"/>
</dbReference>
<sequence>MSLDIVHPCYNPHADWEKELLLYYNQFMSRIPRDVKTSVYVVNDGSQRGLEQSAIDFLYTNIPNFTFVSYEKNQGKGYALRKAVSETKADLVIYTDADYPYRMENAWEMFELLSKGNYDIVVGVRDNHYYEQLPFMRKVFSLSLKYMNYIFFPKLIVKDTQSGLKGFNRNGKVVFLKTTINAFLFDMEFLVLASRRKDLKIASIPVQVRDGISFSRMSWKTIKAELLNFSQIFSKSE</sequence>
<reference evidence="2 3" key="1">
    <citation type="submission" date="2016-10" db="EMBL/GenBank/DDBJ databases">
        <authorList>
            <person name="de Groot N.N."/>
        </authorList>
    </citation>
    <scope>NUCLEOTIDE SEQUENCE [LARGE SCALE GENOMIC DNA]</scope>
    <source>
        <strain evidence="3">E92,LMG 26720,CCM 7988</strain>
    </source>
</reference>
<name>A0A1I5QD58_9BACT</name>
<dbReference type="STRING" id="1079859.SAMN04515674_103128"/>
<dbReference type="Gene3D" id="3.90.550.10">
    <property type="entry name" value="Spore Coat Polysaccharide Biosynthesis Protein SpsA, Chain A"/>
    <property type="match status" value="1"/>
</dbReference>
<dbReference type="SUPFAM" id="SSF53448">
    <property type="entry name" value="Nucleotide-diphospho-sugar transferases"/>
    <property type="match status" value="1"/>
</dbReference>
<evidence type="ECO:0000313" key="2">
    <source>
        <dbReference type="EMBL" id="SFP44047.1"/>
    </source>
</evidence>